<proteinExistence type="predicted"/>
<keyword evidence="1" id="KW-0472">Membrane</keyword>
<reference evidence="2" key="2">
    <citation type="journal article" date="2015" name="Data Brief">
        <title>Shoot transcriptome of the giant reed, Arundo donax.</title>
        <authorList>
            <person name="Barrero R.A."/>
            <person name="Guerrero F.D."/>
            <person name="Moolhuijzen P."/>
            <person name="Goolsby J.A."/>
            <person name="Tidwell J."/>
            <person name="Bellgard S.E."/>
            <person name="Bellgard M.I."/>
        </authorList>
    </citation>
    <scope>NUCLEOTIDE SEQUENCE</scope>
    <source>
        <tissue evidence="2">Shoot tissue taken approximately 20 cm above the soil surface</tissue>
    </source>
</reference>
<evidence type="ECO:0000313" key="2">
    <source>
        <dbReference type="EMBL" id="JAE30480.1"/>
    </source>
</evidence>
<reference evidence="2" key="1">
    <citation type="submission" date="2014-09" db="EMBL/GenBank/DDBJ databases">
        <authorList>
            <person name="Magalhaes I.L.F."/>
            <person name="Oliveira U."/>
            <person name="Santos F.R."/>
            <person name="Vidigal T.H.D.A."/>
            <person name="Brescovit A.D."/>
            <person name="Santos A.J."/>
        </authorList>
    </citation>
    <scope>NUCLEOTIDE SEQUENCE</scope>
    <source>
        <tissue evidence="2">Shoot tissue taken approximately 20 cm above the soil surface</tissue>
    </source>
</reference>
<keyword evidence="1" id="KW-0812">Transmembrane</keyword>
<accession>A0A0A9GZR1</accession>
<feature type="transmembrane region" description="Helical" evidence="1">
    <location>
        <begin position="7"/>
        <end position="28"/>
    </location>
</feature>
<name>A0A0A9GZR1_ARUDO</name>
<evidence type="ECO:0000256" key="1">
    <source>
        <dbReference type="SAM" id="Phobius"/>
    </source>
</evidence>
<sequence>MSHVHVCYYLGIIALRYFAILDSLYIFIRPFSMFLSSG</sequence>
<keyword evidence="1" id="KW-1133">Transmembrane helix</keyword>
<dbReference type="EMBL" id="GBRH01167416">
    <property type="protein sequence ID" value="JAE30480.1"/>
    <property type="molecule type" value="Transcribed_RNA"/>
</dbReference>
<protein>
    <submittedName>
        <fullName evidence="2">Uncharacterized protein</fullName>
    </submittedName>
</protein>
<organism evidence="2">
    <name type="scientific">Arundo donax</name>
    <name type="common">Giant reed</name>
    <name type="synonym">Donax arundinaceus</name>
    <dbReference type="NCBI Taxonomy" id="35708"/>
    <lineage>
        <taxon>Eukaryota</taxon>
        <taxon>Viridiplantae</taxon>
        <taxon>Streptophyta</taxon>
        <taxon>Embryophyta</taxon>
        <taxon>Tracheophyta</taxon>
        <taxon>Spermatophyta</taxon>
        <taxon>Magnoliopsida</taxon>
        <taxon>Liliopsida</taxon>
        <taxon>Poales</taxon>
        <taxon>Poaceae</taxon>
        <taxon>PACMAD clade</taxon>
        <taxon>Arundinoideae</taxon>
        <taxon>Arundineae</taxon>
        <taxon>Arundo</taxon>
    </lineage>
</organism>
<dbReference type="AlphaFoldDB" id="A0A0A9GZR1"/>